<dbReference type="CDD" id="cd03801">
    <property type="entry name" value="GT4_PimA-like"/>
    <property type="match status" value="1"/>
</dbReference>
<dbReference type="KEGG" id="ccas:EIB73_11375"/>
<dbReference type="InterPro" id="IPR050194">
    <property type="entry name" value="Glycosyltransferase_grp1"/>
</dbReference>
<name>A0A3G8XKV6_9FLAO</name>
<dbReference type="Gene3D" id="3.40.50.2000">
    <property type="entry name" value="Glycogen Phosphorylase B"/>
    <property type="match status" value="2"/>
</dbReference>
<dbReference type="PANTHER" id="PTHR45947">
    <property type="entry name" value="SULFOQUINOVOSYL TRANSFERASE SQD2"/>
    <property type="match status" value="1"/>
</dbReference>
<keyword evidence="3" id="KW-0808">Transferase</keyword>
<accession>A0A3G8XKV6</accession>
<dbReference type="PANTHER" id="PTHR45947:SF15">
    <property type="entry name" value="TEICHURONIC ACID BIOSYNTHESIS GLYCOSYLTRANSFERASE TUAC-RELATED"/>
    <property type="match status" value="1"/>
</dbReference>
<proteinExistence type="predicted"/>
<dbReference type="InterPro" id="IPR028098">
    <property type="entry name" value="Glyco_trans_4-like_N"/>
</dbReference>
<dbReference type="SUPFAM" id="SSF53756">
    <property type="entry name" value="UDP-Glycosyltransferase/glycogen phosphorylase"/>
    <property type="match status" value="1"/>
</dbReference>
<keyword evidence="4" id="KW-1185">Reference proteome</keyword>
<evidence type="ECO:0000313" key="3">
    <source>
        <dbReference type="EMBL" id="AZI33749.1"/>
    </source>
</evidence>
<dbReference type="Pfam" id="PF00534">
    <property type="entry name" value="Glycos_transf_1"/>
    <property type="match status" value="1"/>
</dbReference>
<dbReference type="GO" id="GO:0016757">
    <property type="term" value="F:glycosyltransferase activity"/>
    <property type="evidence" value="ECO:0007669"/>
    <property type="project" value="InterPro"/>
</dbReference>
<reference evidence="4" key="1">
    <citation type="submission" date="2018-11" db="EMBL/GenBank/DDBJ databases">
        <title>Proposal to divide the Flavobacteriaceae and reorganize its genera based on Amino Acid Identity values calculated from whole genome sequences.</title>
        <authorList>
            <person name="Nicholson A.C."/>
            <person name="Gulvik C.A."/>
            <person name="Whitney A.M."/>
            <person name="Humrighouse B.W."/>
            <person name="Bell M."/>
            <person name="Holmes B."/>
            <person name="Steigerwalt A.G."/>
            <person name="Villarma A."/>
            <person name="Sheth M."/>
            <person name="Batra D."/>
            <person name="Pryor J."/>
            <person name="Bernardet J.-F."/>
            <person name="Hugo C."/>
            <person name="Kampfer P."/>
            <person name="Newman J.D."/>
            <person name="McQuiston J.R."/>
        </authorList>
    </citation>
    <scope>NUCLEOTIDE SEQUENCE [LARGE SCALE GENOMIC DNA]</scope>
    <source>
        <strain evidence="4">G0081</strain>
    </source>
</reference>
<dbReference type="InterPro" id="IPR001296">
    <property type="entry name" value="Glyco_trans_1"/>
</dbReference>
<gene>
    <name evidence="3" type="ORF">EIB73_11375</name>
</gene>
<dbReference type="RefSeq" id="WP_125025389.1">
    <property type="nucleotide sequence ID" value="NZ_CP034159.1"/>
</dbReference>
<evidence type="ECO:0000259" key="2">
    <source>
        <dbReference type="Pfam" id="PF13439"/>
    </source>
</evidence>
<feature type="domain" description="Glycosyl transferase family 1" evidence="1">
    <location>
        <begin position="192"/>
        <end position="351"/>
    </location>
</feature>
<protein>
    <submittedName>
        <fullName evidence="3">Glycosyltransferase family 4 protein</fullName>
    </submittedName>
</protein>
<dbReference type="EMBL" id="CP034159">
    <property type="protein sequence ID" value="AZI33749.1"/>
    <property type="molecule type" value="Genomic_DNA"/>
</dbReference>
<organism evidence="3 4">
    <name type="scientific">Kaistella carnis</name>
    <dbReference type="NCBI Taxonomy" id="1241979"/>
    <lineage>
        <taxon>Bacteria</taxon>
        <taxon>Pseudomonadati</taxon>
        <taxon>Bacteroidota</taxon>
        <taxon>Flavobacteriia</taxon>
        <taxon>Flavobacteriales</taxon>
        <taxon>Weeksellaceae</taxon>
        <taxon>Chryseobacterium group</taxon>
        <taxon>Kaistella</taxon>
    </lineage>
</organism>
<evidence type="ECO:0000259" key="1">
    <source>
        <dbReference type="Pfam" id="PF00534"/>
    </source>
</evidence>
<dbReference type="Pfam" id="PF13439">
    <property type="entry name" value="Glyco_transf_4"/>
    <property type="match status" value="1"/>
</dbReference>
<sequence length="373" mass="43040">MRYKILFISSWFPNKIEPTNGNFVQRHAEAVSILHDVEVLHAIGDSSQVQKYIFEDNMINGLRTLTVYYKSTPNPALNFARRMKAYKKGFSKMRRPDLVHANILQKSMLFAVYLKKKYKIPFVVTEHWSGFLKMNRNKLPRSEFHIAKVIGKNADYILPVSQFLLKDLKDMRIATKMEVVSNVVNTDLFHVKTSENERFIFLHISNLVDIKNPDKIINATLRLKKEFNDFELHIGGDGDINRLNEIINRNNAKEFIKTFPTLDLNAVAAKMRASECFILFSDYENFPCVLLESLSVGTPVIATNVGGIPEIVNEKNGILISKSEEELCKAMKKVLVNQITFETPENLHQYVEDHFSMETISKNFDEIYGRILR</sequence>
<evidence type="ECO:0000313" key="4">
    <source>
        <dbReference type="Proteomes" id="UP000270185"/>
    </source>
</evidence>
<dbReference type="Proteomes" id="UP000270185">
    <property type="component" value="Chromosome"/>
</dbReference>
<dbReference type="AlphaFoldDB" id="A0A3G8XKV6"/>
<dbReference type="OrthoDB" id="9795068at2"/>
<feature type="domain" description="Glycosyltransferase subfamily 4-like N-terminal" evidence="2">
    <location>
        <begin position="34"/>
        <end position="187"/>
    </location>
</feature>